<keyword evidence="2" id="KW-0808">Transferase</keyword>
<dbReference type="GO" id="GO:0032259">
    <property type="term" value="P:methylation"/>
    <property type="evidence" value="ECO:0007669"/>
    <property type="project" value="UniProtKB-KW"/>
</dbReference>
<dbReference type="InterPro" id="IPR029063">
    <property type="entry name" value="SAM-dependent_MTases_sf"/>
</dbReference>
<reference evidence="2 3" key="1">
    <citation type="submission" date="2016-11" db="EMBL/GenBank/DDBJ databases">
        <authorList>
            <person name="Jaros S."/>
            <person name="Januszkiewicz K."/>
            <person name="Wedrychowicz H."/>
        </authorList>
    </citation>
    <scope>NUCLEOTIDE SEQUENCE [LARGE SCALE GENOMIC DNA]</scope>
    <source>
        <strain evidence="2 3">DSM 3074</strain>
    </source>
</reference>
<proteinExistence type="predicted"/>
<accession>A0A1M6G2Y7</accession>
<dbReference type="Gene3D" id="3.40.50.150">
    <property type="entry name" value="Vaccinia Virus protein VP39"/>
    <property type="match status" value="1"/>
</dbReference>
<protein>
    <submittedName>
        <fullName evidence="2">Methyltransferase domain-containing protein</fullName>
    </submittedName>
</protein>
<feature type="domain" description="Methyltransferase type 11" evidence="1">
    <location>
        <begin position="232"/>
        <end position="278"/>
    </location>
</feature>
<dbReference type="RefSeq" id="WP_080326231.1">
    <property type="nucleotide sequence ID" value="NZ_FQYW01000026.1"/>
</dbReference>
<evidence type="ECO:0000259" key="1">
    <source>
        <dbReference type="Pfam" id="PF08241"/>
    </source>
</evidence>
<dbReference type="AlphaFoldDB" id="A0A1M6G2Y7"/>
<organism evidence="2 3">
    <name type="scientific">Anaerovibrio lipolyticus DSM 3074</name>
    <dbReference type="NCBI Taxonomy" id="1120997"/>
    <lineage>
        <taxon>Bacteria</taxon>
        <taxon>Bacillati</taxon>
        <taxon>Bacillota</taxon>
        <taxon>Negativicutes</taxon>
        <taxon>Selenomonadales</taxon>
        <taxon>Selenomonadaceae</taxon>
        <taxon>Anaerovibrio</taxon>
    </lineage>
</organism>
<keyword evidence="2" id="KW-0489">Methyltransferase</keyword>
<gene>
    <name evidence="2" type="ORF">SAMN02745671_02491</name>
</gene>
<dbReference type="SUPFAM" id="SSF53335">
    <property type="entry name" value="S-adenosyl-L-methionine-dependent methyltransferases"/>
    <property type="match status" value="1"/>
</dbReference>
<sequence length="364" mass="41906">MLCRLVRYNFLDFEVHVVESACKDSQNTVSIEGFCPDENLDSDRYYAFGLIFKVTQVQRCICAFKLQGELELLNTEYATADDLYKESLTLLYEILDEKIEELERILHCTIVKPPLSGVIGEKGKKKCACCGSVFDEYVPLSPYYKEQAKKNHVSDDFRSEMVNKLQYSCPVCGAADRERAYAICMKKELAKDACLRVLDIAPSMALGNFICRTFPNVEYRTADLFMPGVDYKIDIMHMDIIPDGSIDFFICSHVLEHVSDDMQAMFELRRILSAEGKGILVVPIDLNAEGIDEDPSCSDEGERWRRFYQNDHIRRYSRRGFLNRIHRAGFNVKECDREYFGREVMKKNGLIDTSCVYLVSKNEE</sequence>
<name>A0A1M6G2Y7_9FIRM</name>
<dbReference type="Proteomes" id="UP000191240">
    <property type="component" value="Unassembled WGS sequence"/>
</dbReference>
<evidence type="ECO:0000313" key="3">
    <source>
        <dbReference type="Proteomes" id="UP000191240"/>
    </source>
</evidence>
<dbReference type="EMBL" id="FQYW01000026">
    <property type="protein sequence ID" value="SHJ04280.1"/>
    <property type="molecule type" value="Genomic_DNA"/>
</dbReference>
<dbReference type="InterPro" id="IPR013216">
    <property type="entry name" value="Methyltransf_11"/>
</dbReference>
<dbReference type="GO" id="GO:0008757">
    <property type="term" value="F:S-adenosylmethionine-dependent methyltransferase activity"/>
    <property type="evidence" value="ECO:0007669"/>
    <property type="project" value="InterPro"/>
</dbReference>
<dbReference type="Pfam" id="PF08241">
    <property type="entry name" value="Methyltransf_11"/>
    <property type="match status" value="1"/>
</dbReference>
<dbReference type="OrthoDB" id="9808140at2"/>
<evidence type="ECO:0000313" key="2">
    <source>
        <dbReference type="EMBL" id="SHJ04280.1"/>
    </source>
</evidence>